<protein>
    <recommendedName>
        <fullName evidence="4">Outer membrane efflux protein</fullName>
    </recommendedName>
</protein>
<evidence type="ECO:0008006" key="4">
    <source>
        <dbReference type="Google" id="ProtNLM"/>
    </source>
</evidence>
<dbReference type="SUPFAM" id="SSF56954">
    <property type="entry name" value="Outer membrane efflux proteins (OEP)"/>
    <property type="match status" value="1"/>
</dbReference>
<dbReference type="Gene3D" id="1.20.1600.10">
    <property type="entry name" value="Outer membrane efflux proteins (OEP)"/>
    <property type="match status" value="1"/>
</dbReference>
<keyword evidence="3" id="KW-1185">Reference proteome</keyword>
<evidence type="ECO:0000313" key="2">
    <source>
        <dbReference type="EMBL" id="SEA98504.1"/>
    </source>
</evidence>
<dbReference type="STRING" id="525918.SAMN05660964_03045"/>
<evidence type="ECO:0000313" key="3">
    <source>
        <dbReference type="Proteomes" id="UP000199397"/>
    </source>
</evidence>
<dbReference type="Proteomes" id="UP000199397">
    <property type="component" value="Unassembled WGS sequence"/>
</dbReference>
<accession>A0A1H4FMH5</accession>
<organism evidence="2 3">
    <name type="scientific">Thiothrix caldifontis</name>
    <dbReference type="NCBI Taxonomy" id="525918"/>
    <lineage>
        <taxon>Bacteria</taxon>
        <taxon>Pseudomonadati</taxon>
        <taxon>Pseudomonadota</taxon>
        <taxon>Gammaproteobacteria</taxon>
        <taxon>Thiotrichales</taxon>
        <taxon>Thiotrichaceae</taxon>
        <taxon>Thiothrix</taxon>
    </lineage>
</organism>
<evidence type="ECO:0000256" key="1">
    <source>
        <dbReference type="SAM" id="SignalP"/>
    </source>
</evidence>
<name>A0A1H4FMH5_9GAMM</name>
<proteinExistence type="predicted"/>
<gene>
    <name evidence="2" type="ORF">SAMN05660964_03045</name>
</gene>
<keyword evidence="1" id="KW-0732">Signal</keyword>
<dbReference type="AlphaFoldDB" id="A0A1H4FMH5"/>
<feature type="chain" id="PRO_5011604495" description="Outer membrane efflux protein" evidence="1">
    <location>
        <begin position="31"/>
        <end position="337"/>
    </location>
</feature>
<sequence length="337" mass="38509">MPLPRLMMRRVNTGWWGMLSPLILFTSVQAADVPDPLSLDQALNYAEGHPRSQLAPEIALRHPAPQPLYLDCHSLAYNSNTGVDNQRDRLLPNLIAPLEKQRLDIMERFFDVVLADSSAVRDNENMAVYYIPLDRTRTRLELKEFSELDVAELDAEYQVVRQQGAASAAAQRLTRSLLAQAINNPQKLPNELNPPEIGTFPTELPPLNELVETSLKNNKWLDDRRDDMTADERAVTDMELHQHILELLLRLDVFKVAEERSQAEILWRDYYLERSRTLYEQEVKSDIGDAMTQQSKARLQQQQIQFCRALTLAQLNALQGNPVWPLPKPAPTEDKPA</sequence>
<dbReference type="EMBL" id="FNQP01000022">
    <property type="protein sequence ID" value="SEA98504.1"/>
    <property type="molecule type" value="Genomic_DNA"/>
</dbReference>
<feature type="signal peptide" evidence="1">
    <location>
        <begin position="1"/>
        <end position="30"/>
    </location>
</feature>
<reference evidence="2 3" key="1">
    <citation type="submission" date="2016-10" db="EMBL/GenBank/DDBJ databases">
        <authorList>
            <person name="de Groot N.N."/>
        </authorList>
    </citation>
    <scope>NUCLEOTIDE SEQUENCE [LARGE SCALE GENOMIC DNA]</scope>
    <source>
        <strain evidence="2 3">DSM 21228</strain>
    </source>
</reference>